<dbReference type="GO" id="GO:0005975">
    <property type="term" value="P:carbohydrate metabolic process"/>
    <property type="evidence" value="ECO:0007669"/>
    <property type="project" value="InterPro"/>
</dbReference>
<protein>
    <submittedName>
        <fullName evidence="4">Uncharacterized protein</fullName>
    </submittedName>
</protein>
<comment type="similarity">
    <text evidence="1">Belongs to the glycosyl hydrolase 8 (cellulase D) family.</text>
</comment>
<dbReference type="InterPro" id="IPR002037">
    <property type="entry name" value="Glyco_hydro_8"/>
</dbReference>
<name>A0AB34IKN1_PRYPA</name>
<keyword evidence="2" id="KW-0378">Hydrolase</keyword>
<comment type="caution">
    <text evidence="4">The sequence shown here is derived from an EMBL/GenBank/DDBJ whole genome shotgun (WGS) entry which is preliminary data.</text>
</comment>
<dbReference type="AlphaFoldDB" id="A0AB34IKN1"/>
<gene>
    <name evidence="4" type="ORF">AB1Y20_013150</name>
</gene>
<dbReference type="Proteomes" id="UP001515480">
    <property type="component" value="Unassembled WGS sequence"/>
</dbReference>
<evidence type="ECO:0000256" key="3">
    <source>
        <dbReference type="ARBA" id="ARBA00023295"/>
    </source>
</evidence>
<accession>A0AB34IKN1</accession>
<dbReference type="InterPro" id="IPR012341">
    <property type="entry name" value="6hp_glycosidase-like_sf"/>
</dbReference>
<proteinExistence type="inferred from homology"/>
<reference evidence="4 5" key="1">
    <citation type="journal article" date="2024" name="Science">
        <title>Giant polyketide synthase enzymes in the biosynthesis of giant marine polyether toxins.</title>
        <authorList>
            <person name="Fallon T.R."/>
            <person name="Shende V.V."/>
            <person name="Wierzbicki I.H."/>
            <person name="Pendleton A.L."/>
            <person name="Watervoot N.F."/>
            <person name="Auber R.P."/>
            <person name="Gonzalez D.J."/>
            <person name="Wisecaver J.H."/>
            <person name="Moore B.S."/>
        </authorList>
    </citation>
    <scope>NUCLEOTIDE SEQUENCE [LARGE SCALE GENOMIC DNA]</scope>
    <source>
        <strain evidence="4 5">12B1</strain>
    </source>
</reference>
<dbReference type="GO" id="GO:0004553">
    <property type="term" value="F:hydrolase activity, hydrolyzing O-glycosyl compounds"/>
    <property type="evidence" value="ECO:0007669"/>
    <property type="project" value="InterPro"/>
</dbReference>
<dbReference type="EMBL" id="JBGBPQ010000023">
    <property type="protein sequence ID" value="KAL1500493.1"/>
    <property type="molecule type" value="Genomic_DNA"/>
</dbReference>
<dbReference type="SUPFAM" id="SSF48208">
    <property type="entry name" value="Six-hairpin glycosidases"/>
    <property type="match status" value="1"/>
</dbReference>
<dbReference type="Gene3D" id="1.50.10.10">
    <property type="match status" value="1"/>
</dbReference>
<keyword evidence="3" id="KW-0326">Glycosidase</keyword>
<evidence type="ECO:0000313" key="5">
    <source>
        <dbReference type="Proteomes" id="UP001515480"/>
    </source>
</evidence>
<dbReference type="InterPro" id="IPR008928">
    <property type="entry name" value="6-hairpin_glycosidase_sf"/>
</dbReference>
<sequence length="473" mass="50547">MPEAALPSSLTRLLEFRDRLTLPLTPAGRAVQSSGGVAGGVVSEGQGYGLLLAGLTLTSEARGSAGWQAALLFGEELFAGWRRMCELTRHGCQDDAQASGAACGGKMNKRTGERTKGIAACLPAWRFDESLRAQQSPGSATDGDEDALLGLILLISASDANAWPLWHSAVLWAFETARAFLRYNTIEAPRGLRGRLPRLGSCWGGFDCNNPSYIAPAHYRAFRHFMLRYAHLLDAVEEAEEASEAWEALYVSSYKLLAQAQCPSTGLTPNWWVPASNGGLGWPGCNSSGTRADEFGSEASRGVWRVALDALWSAGPSSTAPFGAHQYTARVAAHLVHLLTPSSSSGFANLETGCHIHSIHPDWYWNAFLYGPLSASLLLPLSSHDAKVRANQQAALGILTQRVGAARISDYYSGSWVALSTATLNGDARRACALLFGEEGGCSAERRGLGGHRNTSEVASWRASRAARRAAAV</sequence>
<evidence type="ECO:0000256" key="1">
    <source>
        <dbReference type="ARBA" id="ARBA00009209"/>
    </source>
</evidence>
<evidence type="ECO:0000256" key="2">
    <source>
        <dbReference type="ARBA" id="ARBA00022801"/>
    </source>
</evidence>
<evidence type="ECO:0000313" key="4">
    <source>
        <dbReference type="EMBL" id="KAL1500493.1"/>
    </source>
</evidence>
<dbReference type="Pfam" id="PF01270">
    <property type="entry name" value="Glyco_hydro_8"/>
    <property type="match status" value="1"/>
</dbReference>
<organism evidence="4 5">
    <name type="scientific">Prymnesium parvum</name>
    <name type="common">Toxic golden alga</name>
    <dbReference type="NCBI Taxonomy" id="97485"/>
    <lineage>
        <taxon>Eukaryota</taxon>
        <taxon>Haptista</taxon>
        <taxon>Haptophyta</taxon>
        <taxon>Prymnesiophyceae</taxon>
        <taxon>Prymnesiales</taxon>
        <taxon>Prymnesiaceae</taxon>
        <taxon>Prymnesium</taxon>
    </lineage>
</organism>
<keyword evidence="5" id="KW-1185">Reference proteome</keyword>